<dbReference type="SUPFAM" id="SSF55811">
    <property type="entry name" value="Nudix"/>
    <property type="match status" value="1"/>
</dbReference>
<dbReference type="PANTHER" id="PTHR13994:SF13">
    <property type="entry name" value="FI03680P"/>
    <property type="match status" value="1"/>
</dbReference>
<reference evidence="2" key="1">
    <citation type="submission" date="2021-01" db="EMBL/GenBank/DDBJ databases">
        <authorList>
            <person name="Corre E."/>
            <person name="Pelletier E."/>
            <person name="Niang G."/>
            <person name="Scheremetjew M."/>
            <person name="Finn R."/>
            <person name="Kale V."/>
            <person name="Holt S."/>
            <person name="Cochrane G."/>
            <person name="Meng A."/>
            <person name="Brown T."/>
            <person name="Cohen L."/>
        </authorList>
    </citation>
    <scope>NUCLEOTIDE SEQUENCE</scope>
    <source>
        <strain evidence="2">CCAP979/52</strain>
    </source>
</reference>
<dbReference type="EMBL" id="HBEZ01010746">
    <property type="protein sequence ID" value="CAD8628228.1"/>
    <property type="molecule type" value="Transcribed_RNA"/>
</dbReference>
<dbReference type="CDD" id="cd04670">
    <property type="entry name" value="NUDIX_ASFGF2_Nudt6"/>
    <property type="match status" value="1"/>
</dbReference>
<proteinExistence type="predicted"/>
<dbReference type="PRINTS" id="PR01356">
    <property type="entry name" value="GFGPROTEIN"/>
</dbReference>
<sequence>MGFSYHHAKDGALTLTRWLPETECTLPSSSSHQVGVGICVVDAQDRILVVQERRGPAAARGKNFWKVPTGLVDHAEDLAEAGCREVLEETGVRVAFEGVVAFRQQHRASVEGNTDLFFLCKARPLSSEIQIQESELVAAKWMPVKEFLELPLWPEGSAYWFLNRLAAESFLEGRGPDIPGPRLAQVPLFRPLALPRGHPTRPGPASGPLFIYSGVPRL</sequence>
<dbReference type="InterPro" id="IPR015797">
    <property type="entry name" value="NUDIX_hydrolase-like_dom_sf"/>
</dbReference>
<protein>
    <recommendedName>
        <fullName evidence="1">Nudix hydrolase domain-containing protein</fullName>
    </recommendedName>
</protein>
<dbReference type="InterPro" id="IPR000086">
    <property type="entry name" value="NUDIX_hydrolase_dom"/>
</dbReference>
<name>A0A7S0M110_9CRYP</name>
<dbReference type="GO" id="GO:0047631">
    <property type="term" value="F:ADP-ribose diphosphatase activity"/>
    <property type="evidence" value="ECO:0007669"/>
    <property type="project" value="TreeGrafter"/>
</dbReference>
<organism evidence="2">
    <name type="scientific">Cryptomonas curvata</name>
    <dbReference type="NCBI Taxonomy" id="233186"/>
    <lineage>
        <taxon>Eukaryota</taxon>
        <taxon>Cryptophyceae</taxon>
        <taxon>Cryptomonadales</taxon>
        <taxon>Cryptomonadaceae</taxon>
        <taxon>Cryptomonas</taxon>
    </lineage>
</organism>
<feature type="domain" description="Nudix hydrolase" evidence="1">
    <location>
        <begin position="31"/>
        <end position="165"/>
    </location>
</feature>
<evidence type="ECO:0000259" key="1">
    <source>
        <dbReference type="PROSITE" id="PS51462"/>
    </source>
</evidence>
<gene>
    <name evidence="2" type="ORF">CCUR1050_LOCUS5907</name>
</gene>
<dbReference type="GO" id="GO:0051287">
    <property type="term" value="F:NAD binding"/>
    <property type="evidence" value="ECO:0007669"/>
    <property type="project" value="TreeGrafter"/>
</dbReference>
<dbReference type="Pfam" id="PF00293">
    <property type="entry name" value="NUDIX"/>
    <property type="match status" value="1"/>
</dbReference>
<dbReference type="GO" id="GO:0035529">
    <property type="term" value="F:NADH pyrophosphatase activity"/>
    <property type="evidence" value="ECO:0007669"/>
    <property type="project" value="TreeGrafter"/>
</dbReference>
<accession>A0A7S0M110</accession>
<dbReference type="InterPro" id="IPR003293">
    <property type="entry name" value="Nudix_hydrolase6-like"/>
</dbReference>
<evidence type="ECO:0000313" key="2">
    <source>
        <dbReference type="EMBL" id="CAD8628228.1"/>
    </source>
</evidence>
<dbReference type="PROSITE" id="PS51462">
    <property type="entry name" value="NUDIX"/>
    <property type="match status" value="1"/>
</dbReference>
<dbReference type="AlphaFoldDB" id="A0A7S0M110"/>
<dbReference type="PANTHER" id="PTHR13994">
    <property type="entry name" value="NUDIX HYDROLASE RELATED"/>
    <property type="match status" value="1"/>
</dbReference>
<dbReference type="Gene3D" id="3.90.79.10">
    <property type="entry name" value="Nucleoside Triphosphate Pyrophosphohydrolase"/>
    <property type="match status" value="1"/>
</dbReference>